<name>A0A6B0VMJ0_9EURY</name>
<dbReference type="InterPro" id="IPR032466">
    <property type="entry name" value="Metal_Hydrolase"/>
</dbReference>
<proteinExistence type="predicted"/>
<feature type="domain" description="Amidohydrolase-related" evidence="3">
    <location>
        <begin position="51"/>
        <end position="317"/>
    </location>
</feature>
<dbReference type="Gene3D" id="3.20.20.140">
    <property type="entry name" value="Metal-dependent hydrolases"/>
    <property type="match status" value="1"/>
</dbReference>
<feature type="compositionally biased region" description="Basic and acidic residues" evidence="2">
    <location>
        <begin position="12"/>
        <end position="28"/>
    </location>
</feature>
<dbReference type="Proteomes" id="UP000434101">
    <property type="component" value="Unassembled WGS sequence"/>
</dbReference>
<evidence type="ECO:0000256" key="1">
    <source>
        <dbReference type="ARBA" id="ARBA00023239"/>
    </source>
</evidence>
<comment type="caution">
    <text evidence="4">The sequence shown here is derived from an EMBL/GenBank/DDBJ whole genome shotgun (WGS) entry which is preliminary data.</text>
</comment>
<evidence type="ECO:0000259" key="3">
    <source>
        <dbReference type="Pfam" id="PF04909"/>
    </source>
</evidence>
<keyword evidence="5" id="KW-1185">Reference proteome</keyword>
<dbReference type="GO" id="GO:0016787">
    <property type="term" value="F:hydrolase activity"/>
    <property type="evidence" value="ECO:0007669"/>
    <property type="project" value="UniProtKB-KW"/>
</dbReference>
<evidence type="ECO:0000313" key="4">
    <source>
        <dbReference type="EMBL" id="MXV61972.1"/>
    </source>
</evidence>
<feature type="compositionally biased region" description="Low complexity" evidence="2">
    <location>
        <begin position="1"/>
        <end position="11"/>
    </location>
</feature>
<dbReference type="SUPFAM" id="SSF51556">
    <property type="entry name" value="Metallo-dependent hydrolases"/>
    <property type="match status" value="1"/>
</dbReference>
<feature type="region of interest" description="Disordered" evidence="2">
    <location>
        <begin position="1"/>
        <end position="49"/>
    </location>
</feature>
<accession>A0A6B0VMJ0</accession>
<evidence type="ECO:0000256" key="2">
    <source>
        <dbReference type="SAM" id="MobiDB-lite"/>
    </source>
</evidence>
<dbReference type="PANTHER" id="PTHR21240">
    <property type="entry name" value="2-AMINO-3-CARBOXYLMUCONATE-6-SEMIALDEHYDE DECARBOXYLASE"/>
    <property type="match status" value="1"/>
</dbReference>
<gene>
    <name evidence="4" type="ORF">GS429_07855</name>
</gene>
<dbReference type="InterPro" id="IPR032465">
    <property type="entry name" value="ACMSD"/>
</dbReference>
<dbReference type="EMBL" id="WUYX01000027">
    <property type="protein sequence ID" value="MXV61972.1"/>
    <property type="molecule type" value="Genomic_DNA"/>
</dbReference>
<protein>
    <submittedName>
        <fullName evidence="4">Amidohydrolase family protein</fullName>
    </submittedName>
</protein>
<keyword evidence="4" id="KW-0378">Hydrolase</keyword>
<dbReference type="GO" id="GO:0016831">
    <property type="term" value="F:carboxy-lyase activity"/>
    <property type="evidence" value="ECO:0007669"/>
    <property type="project" value="InterPro"/>
</dbReference>
<evidence type="ECO:0000313" key="5">
    <source>
        <dbReference type="Proteomes" id="UP000434101"/>
    </source>
</evidence>
<reference evidence="4 5" key="1">
    <citation type="submission" date="2020-01" db="EMBL/GenBank/DDBJ databases">
        <title>Natronorubrum sp. JWXQ-INN 674 isolated from Inner Mongolia Autonomous Region of China.</title>
        <authorList>
            <person name="Xue Q."/>
        </authorList>
    </citation>
    <scope>NUCLEOTIDE SEQUENCE [LARGE SCALE GENOMIC DNA]</scope>
    <source>
        <strain evidence="4 5">JWXQ-INN-674</strain>
    </source>
</reference>
<keyword evidence="1" id="KW-0456">Lyase</keyword>
<sequence length="325" mass="35966">MVGAGSAAAAEPARDAEAHARGRSRREDGDADADSGTDPDPGPVTDQPLLDAHTHLIPEQTLDRDPLSADELISWMDAHGIDRAVVLALDSPESYPVQAPSWWILDQVESYPERLLPFCTIDPRTLVYEDDFGAVTELFDRYVERGMRGFGELKAGLAIDDPRLETLYERCVNYGLPILFHTDDKAMMDDVGLPRLEEVVASYPEVDFIAHAHAWWSHISADVGPDDRGDYPDGSIESGGRVPELLATYDNIYGDISGGSGWNALTRDPAYAQDFLSAHHDQLVFGTDYLAPGQEIPHLSLFERFDLSADAWANIRYRNIEGLIR</sequence>
<dbReference type="Pfam" id="PF04909">
    <property type="entry name" value="Amidohydro_2"/>
    <property type="match status" value="1"/>
</dbReference>
<dbReference type="InterPro" id="IPR006680">
    <property type="entry name" value="Amidohydro-rel"/>
</dbReference>
<organism evidence="4 5">
    <name type="scientific">Natronorubrum halalkaliphilum</name>
    <dbReference type="NCBI Taxonomy" id="2691917"/>
    <lineage>
        <taxon>Archaea</taxon>
        <taxon>Methanobacteriati</taxon>
        <taxon>Methanobacteriota</taxon>
        <taxon>Stenosarchaea group</taxon>
        <taxon>Halobacteria</taxon>
        <taxon>Halobacteriales</taxon>
        <taxon>Natrialbaceae</taxon>
        <taxon>Natronorubrum</taxon>
    </lineage>
</organism>
<dbReference type="AlphaFoldDB" id="A0A6B0VMJ0"/>